<comment type="subcellular location">
    <subcellularLocation>
        <location evidence="1 7">Cell membrane</location>
        <topology evidence="1 7">Multi-pass membrane protein</topology>
    </subcellularLocation>
</comment>
<keyword evidence="6 7" id="KW-0472">Membrane</keyword>
<dbReference type="GO" id="GO:0055085">
    <property type="term" value="P:transmembrane transport"/>
    <property type="evidence" value="ECO:0007669"/>
    <property type="project" value="InterPro"/>
</dbReference>
<dbReference type="RefSeq" id="WP_330598896.1">
    <property type="nucleotide sequence ID" value="NZ_BAAAWP010000001.1"/>
</dbReference>
<reference evidence="9 10" key="1">
    <citation type="submission" date="2020-05" db="EMBL/GenBank/DDBJ databases">
        <title>Genome Sequencing of Type Strains.</title>
        <authorList>
            <person name="Lemaire J.F."/>
            <person name="Inderbitzin P."/>
            <person name="Gregorio O.A."/>
            <person name="Collins S.B."/>
            <person name="Wespe N."/>
            <person name="Knight-Connoni V."/>
        </authorList>
    </citation>
    <scope>NUCLEOTIDE SEQUENCE [LARGE SCALE GENOMIC DNA]</scope>
    <source>
        <strain evidence="9 10">DSM 20512</strain>
    </source>
</reference>
<keyword evidence="3" id="KW-1003">Cell membrane</keyword>
<evidence type="ECO:0000256" key="2">
    <source>
        <dbReference type="ARBA" id="ARBA00022448"/>
    </source>
</evidence>
<feature type="transmembrane region" description="Helical" evidence="7">
    <location>
        <begin position="121"/>
        <end position="143"/>
    </location>
</feature>
<dbReference type="PROSITE" id="PS50928">
    <property type="entry name" value="ABC_TM1"/>
    <property type="match status" value="1"/>
</dbReference>
<evidence type="ECO:0000256" key="5">
    <source>
        <dbReference type="ARBA" id="ARBA00022989"/>
    </source>
</evidence>
<keyword evidence="4 7" id="KW-0812">Transmembrane</keyword>
<evidence type="ECO:0000256" key="7">
    <source>
        <dbReference type="RuleBase" id="RU363032"/>
    </source>
</evidence>
<keyword evidence="5 7" id="KW-1133">Transmembrane helix</keyword>
<sequence length="290" mass="31665">MADRRLTAVSSRRNTRETTRKWVVGSIAIVVSFVVFLVPFTFILLQAMKSPAEANELGFTLPTQFQLWQNLAAVLSSGDGGILRAFLNSAVLTVGSVAIMVVFSAMVGYTLQRRPSRWNGVINFFVLAGLIVPPAIVPTIWVLQGLNLFKTMGGMILVEATFGLSFCILLFRAFVATIPKELDEAAVLDGAGPIRLFFGVVLPLLKPVIITVVLVQSVTVFNDFTNPLYFLPGAENQTVQQTLFSFQSQSVSQLNLLFTDVLLITIPPLVLYIFFNRQIVAGMTSGAVKG</sequence>
<dbReference type="CDD" id="cd06261">
    <property type="entry name" value="TM_PBP2"/>
    <property type="match status" value="1"/>
</dbReference>
<dbReference type="SUPFAM" id="SSF161098">
    <property type="entry name" value="MetI-like"/>
    <property type="match status" value="1"/>
</dbReference>
<evidence type="ECO:0000259" key="8">
    <source>
        <dbReference type="PROSITE" id="PS50928"/>
    </source>
</evidence>
<evidence type="ECO:0000313" key="10">
    <source>
        <dbReference type="Proteomes" id="UP000539146"/>
    </source>
</evidence>
<feature type="transmembrane region" description="Helical" evidence="7">
    <location>
        <begin position="155"/>
        <end position="175"/>
    </location>
</feature>
<comment type="caution">
    <text evidence="9">The sequence shown here is derived from an EMBL/GenBank/DDBJ whole genome shotgun (WGS) entry which is preliminary data.</text>
</comment>
<proteinExistence type="inferred from homology"/>
<feature type="transmembrane region" description="Helical" evidence="7">
    <location>
        <begin position="21"/>
        <end position="45"/>
    </location>
</feature>
<dbReference type="GO" id="GO:0005886">
    <property type="term" value="C:plasma membrane"/>
    <property type="evidence" value="ECO:0007669"/>
    <property type="project" value="UniProtKB-SubCell"/>
</dbReference>
<gene>
    <name evidence="9" type="ORF">HP467_04505</name>
</gene>
<dbReference type="AlphaFoldDB" id="A0A850DS92"/>
<evidence type="ECO:0000256" key="6">
    <source>
        <dbReference type="ARBA" id="ARBA00023136"/>
    </source>
</evidence>
<dbReference type="Gene3D" id="1.10.3720.10">
    <property type="entry name" value="MetI-like"/>
    <property type="match status" value="1"/>
</dbReference>
<dbReference type="InterPro" id="IPR035906">
    <property type="entry name" value="MetI-like_sf"/>
</dbReference>
<dbReference type="EMBL" id="JABMCG010000087">
    <property type="protein sequence ID" value="NUU27375.1"/>
    <property type="molecule type" value="Genomic_DNA"/>
</dbReference>
<keyword evidence="2 7" id="KW-0813">Transport</keyword>
<evidence type="ECO:0000313" key="9">
    <source>
        <dbReference type="EMBL" id="NUU27375.1"/>
    </source>
</evidence>
<protein>
    <submittedName>
        <fullName evidence="9">Carbohydrate ABC transporter permease</fullName>
    </submittedName>
</protein>
<feature type="transmembrane region" description="Helical" evidence="7">
    <location>
        <begin position="196"/>
        <end position="221"/>
    </location>
</feature>
<dbReference type="PANTHER" id="PTHR43744">
    <property type="entry name" value="ABC TRANSPORTER PERMEASE PROTEIN MG189-RELATED-RELATED"/>
    <property type="match status" value="1"/>
</dbReference>
<organism evidence="9 10">
    <name type="scientific">Curtobacterium citreum</name>
    <dbReference type="NCBI Taxonomy" id="2036"/>
    <lineage>
        <taxon>Bacteria</taxon>
        <taxon>Bacillati</taxon>
        <taxon>Actinomycetota</taxon>
        <taxon>Actinomycetes</taxon>
        <taxon>Micrococcales</taxon>
        <taxon>Microbacteriaceae</taxon>
        <taxon>Curtobacterium</taxon>
    </lineage>
</organism>
<comment type="similarity">
    <text evidence="7">Belongs to the binding-protein-dependent transport system permease family.</text>
</comment>
<dbReference type="InterPro" id="IPR000515">
    <property type="entry name" value="MetI-like"/>
</dbReference>
<evidence type="ECO:0000256" key="3">
    <source>
        <dbReference type="ARBA" id="ARBA00022475"/>
    </source>
</evidence>
<feature type="domain" description="ABC transmembrane type-1" evidence="8">
    <location>
        <begin position="86"/>
        <end position="275"/>
    </location>
</feature>
<accession>A0A850DS92</accession>
<name>A0A850DS92_9MICO</name>
<dbReference type="Pfam" id="PF00528">
    <property type="entry name" value="BPD_transp_1"/>
    <property type="match status" value="1"/>
</dbReference>
<evidence type="ECO:0000256" key="1">
    <source>
        <dbReference type="ARBA" id="ARBA00004651"/>
    </source>
</evidence>
<feature type="transmembrane region" description="Helical" evidence="7">
    <location>
        <begin position="85"/>
        <end position="109"/>
    </location>
</feature>
<evidence type="ECO:0000256" key="4">
    <source>
        <dbReference type="ARBA" id="ARBA00022692"/>
    </source>
</evidence>
<dbReference type="Proteomes" id="UP000539146">
    <property type="component" value="Unassembled WGS sequence"/>
</dbReference>
<feature type="transmembrane region" description="Helical" evidence="7">
    <location>
        <begin position="254"/>
        <end position="275"/>
    </location>
</feature>
<dbReference type="PANTHER" id="PTHR43744:SF12">
    <property type="entry name" value="ABC TRANSPORTER PERMEASE PROTEIN MG189-RELATED"/>
    <property type="match status" value="1"/>
</dbReference>